<accession>A0ABU7LN81</accession>
<organism evidence="2 3">
    <name type="scientific">Hyphobacterium lacteum</name>
    <dbReference type="NCBI Taxonomy" id="3116575"/>
    <lineage>
        <taxon>Bacteria</taxon>
        <taxon>Pseudomonadati</taxon>
        <taxon>Pseudomonadota</taxon>
        <taxon>Alphaproteobacteria</taxon>
        <taxon>Maricaulales</taxon>
        <taxon>Maricaulaceae</taxon>
        <taxon>Hyphobacterium</taxon>
    </lineage>
</organism>
<evidence type="ECO:0000259" key="1">
    <source>
        <dbReference type="Pfam" id="PF04993"/>
    </source>
</evidence>
<protein>
    <submittedName>
        <fullName evidence="2">TfoX/Sxy family protein</fullName>
    </submittedName>
</protein>
<dbReference type="SUPFAM" id="SSF159894">
    <property type="entry name" value="YgaC/TfoX-N like"/>
    <property type="match status" value="1"/>
</dbReference>
<comment type="caution">
    <text evidence="2">The sequence shown here is derived from an EMBL/GenBank/DDBJ whole genome shotgun (WGS) entry which is preliminary data.</text>
</comment>
<dbReference type="Proteomes" id="UP001354971">
    <property type="component" value="Unassembled WGS sequence"/>
</dbReference>
<gene>
    <name evidence="2" type="ORF">V0U79_03215</name>
</gene>
<dbReference type="EMBL" id="JAZDRP010000002">
    <property type="protein sequence ID" value="MEE2525362.1"/>
    <property type="molecule type" value="Genomic_DNA"/>
</dbReference>
<dbReference type="Gene3D" id="3.30.1460.30">
    <property type="entry name" value="YgaC/TfoX-N like chaperone"/>
    <property type="match status" value="1"/>
</dbReference>
<proteinExistence type="predicted"/>
<evidence type="ECO:0000313" key="3">
    <source>
        <dbReference type="Proteomes" id="UP001354971"/>
    </source>
</evidence>
<dbReference type="RefSeq" id="WP_330198025.1">
    <property type="nucleotide sequence ID" value="NZ_JAZDRP010000002.1"/>
</dbReference>
<dbReference type="InterPro" id="IPR007076">
    <property type="entry name" value="TfoX_N"/>
</dbReference>
<dbReference type="Pfam" id="PF04993">
    <property type="entry name" value="TfoX_N"/>
    <property type="match status" value="1"/>
</dbReference>
<keyword evidence="3" id="KW-1185">Reference proteome</keyword>
<name>A0ABU7LN81_9PROT</name>
<reference evidence="2 3" key="1">
    <citation type="submission" date="2024-01" db="EMBL/GenBank/DDBJ databases">
        <title>Hyphobacterium bacterium isolated from marine sediment.</title>
        <authorList>
            <person name="Zhao S."/>
        </authorList>
    </citation>
    <scope>NUCLEOTIDE SEQUENCE [LARGE SCALE GENOMIC DNA]</scope>
    <source>
        <strain evidence="3">HN65</strain>
    </source>
</reference>
<feature type="domain" description="TfoX N-terminal" evidence="1">
    <location>
        <begin position="24"/>
        <end position="102"/>
    </location>
</feature>
<sequence>MAFDPDLADRMETALRGLGADPVRKPMFGGIAFMIEGHMAFGTLRDEIHVRVGLDAYEETLAHPDAGPMDMTGRVMTGWVTIEGAADLSEAALSEWAEKAFAFVRTLPPKKQA</sequence>
<evidence type="ECO:0000313" key="2">
    <source>
        <dbReference type="EMBL" id="MEE2525362.1"/>
    </source>
</evidence>